<dbReference type="EMBL" id="GL377307">
    <property type="protein sequence ID" value="EFI96403.1"/>
    <property type="molecule type" value="Genomic_DNA"/>
</dbReference>
<gene>
    <name evidence="2" type="ORF">SCHCODRAFT_235368</name>
</gene>
<keyword evidence="3" id="KW-1185">Reference proteome</keyword>
<dbReference type="eggNOG" id="ENOG502RD4M">
    <property type="taxonomic scope" value="Eukaryota"/>
</dbReference>
<dbReference type="InParanoid" id="D8Q7E2"/>
<protein>
    <recommendedName>
        <fullName evidence="4">F-box domain-containing protein</fullName>
    </recommendedName>
</protein>
<organism evidence="3">
    <name type="scientific">Schizophyllum commune (strain H4-8 / FGSC 9210)</name>
    <name type="common">Split gill fungus</name>
    <dbReference type="NCBI Taxonomy" id="578458"/>
    <lineage>
        <taxon>Eukaryota</taxon>
        <taxon>Fungi</taxon>
        <taxon>Dikarya</taxon>
        <taxon>Basidiomycota</taxon>
        <taxon>Agaricomycotina</taxon>
        <taxon>Agaricomycetes</taxon>
        <taxon>Agaricomycetidae</taxon>
        <taxon>Agaricales</taxon>
        <taxon>Schizophyllaceae</taxon>
        <taxon>Schizophyllum</taxon>
    </lineage>
</organism>
<sequence length="819" mass="91228">MRGGLTYSARLVQPTGLQTASVVFFVRLARHSDQREDGHTEHHTLGAIGLVPGPLRAPAQAGVLPARFEGIVRRKRLGAPEPSGFAGARAWRAAQVPARRKPTGTTGQRTATRTYRQRTAPAALRALEVCLRATLRTSRTAPLPIVNRQRAAATLHCCLRGALLLSLHAWRFVVVAACVALRRVHAWRSVAHDRGATSPPPGPPRLTRPLRPTPGTLGKRVSSDMAAAELGARGGRGGVYVWRGGDRRAELRLAGRTGRAPRALSGALGGRAGCGVSESGRGGSLPWSGAPGCRGWLAWLTVTVDHDGWLRRPGKLLDALCRPDEVARGVAGAEYRCIPSAIERMDFRRLRQYEYYTPPHISVEDLLEHAAAIANLEMLRTNDLPNQFQIEEIGLNALLLESKLVSFALDDSPTRKRILRQLDLHRSILAPIRRLPKELLMDIFFRVANESPLRTLQAATIIAGVCAFWRTVAHGLTKLWTKLVVKSLTDFDRYCELFLPITTEERRPGLRCDDPELLWPLWDRIEPYASCWRSITLVGRLDMLPNLKVLYMENLERLVVDAYDEPHSLEFSVLDFVVAPCLRHIALTLDALQNERQLHVPVTRALTSLEIDVMSPFPVTLTFSLLRACAETLQSLALKVRYPLEGSEGSYPTSASESDTFDLKALTKLRLVDPACALLNHINAPLIEELILSNVPVYGAQSLLGFLMRGQAAQHLIDLRVYQPEERDIPAWMPCLQLMGNLKDLHFDDLLSKREFLKQLAVRHAGRHPLLPSLRNLNVTNISFNEMSDVVRELCRSRAIKTQYHGQLAYKKLGWILDY</sequence>
<dbReference type="AlphaFoldDB" id="D8Q7E2"/>
<evidence type="ECO:0008006" key="4">
    <source>
        <dbReference type="Google" id="ProtNLM"/>
    </source>
</evidence>
<dbReference type="HOGENOM" id="CLU_345178_0_0_1"/>
<proteinExistence type="predicted"/>
<evidence type="ECO:0000313" key="3">
    <source>
        <dbReference type="Proteomes" id="UP000007431"/>
    </source>
</evidence>
<dbReference type="VEuPathDB" id="FungiDB:SCHCODRAFT_02668861"/>
<accession>D8Q7E2</accession>
<evidence type="ECO:0000256" key="1">
    <source>
        <dbReference type="SAM" id="MobiDB-lite"/>
    </source>
</evidence>
<evidence type="ECO:0000313" key="2">
    <source>
        <dbReference type="EMBL" id="EFI96403.1"/>
    </source>
</evidence>
<dbReference type="Proteomes" id="UP000007431">
    <property type="component" value="Unassembled WGS sequence"/>
</dbReference>
<reference evidence="2 3" key="1">
    <citation type="journal article" date="2010" name="Nat. Biotechnol.">
        <title>Genome sequence of the model mushroom Schizophyllum commune.</title>
        <authorList>
            <person name="Ohm R.A."/>
            <person name="de Jong J.F."/>
            <person name="Lugones L.G."/>
            <person name="Aerts A."/>
            <person name="Kothe E."/>
            <person name="Stajich J.E."/>
            <person name="de Vries R.P."/>
            <person name="Record E."/>
            <person name="Levasseur A."/>
            <person name="Baker S.E."/>
            <person name="Bartholomew K.A."/>
            <person name="Coutinho P.M."/>
            <person name="Erdmann S."/>
            <person name="Fowler T.J."/>
            <person name="Gathman A.C."/>
            <person name="Lombard V."/>
            <person name="Henrissat B."/>
            <person name="Knabe N."/>
            <person name="Kuees U."/>
            <person name="Lilly W.W."/>
            <person name="Lindquist E."/>
            <person name="Lucas S."/>
            <person name="Magnuson J.K."/>
            <person name="Piumi F."/>
            <person name="Raudaskoski M."/>
            <person name="Salamov A."/>
            <person name="Schmutz J."/>
            <person name="Schwarze F.W.M.R."/>
            <person name="vanKuyk P.A."/>
            <person name="Horton J.S."/>
            <person name="Grigoriev I.V."/>
            <person name="Woesten H.A.B."/>
        </authorList>
    </citation>
    <scope>NUCLEOTIDE SEQUENCE [LARGE SCALE GENOMIC DNA]</scope>
    <source>
        <strain evidence="3">H4-8 / FGSC 9210</strain>
    </source>
</reference>
<name>D8Q7E2_SCHCM</name>
<feature type="region of interest" description="Disordered" evidence="1">
    <location>
        <begin position="192"/>
        <end position="215"/>
    </location>
</feature>